<comment type="caution">
    <text evidence="14">The sequence shown here is derived from an EMBL/GenBank/DDBJ whole genome shotgun (WGS) entry which is preliminary data.</text>
</comment>
<evidence type="ECO:0000259" key="13">
    <source>
        <dbReference type="SMART" id="SM01016"/>
    </source>
</evidence>
<reference evidence="14" key="1">
    <citation type="submission" date="2009-10" db="EMBL/GenBank/DDBJ databases">
        <title>Diversity of trophic interactions inside an arsenic-rich microbial ecosystem.</title>
        <authorList>
            <person name="Bertin P.N."/>
            <person name="Heinrich-Salmeron A."/>
            <person name="Pelletier E."/>
            <person name="Goulhen-Chollet F."/>
            <person name="Arsene-Ploetze F."/>
            <person name="Gallien S."/>
            <person name="Calteau A."/>
            <person name="Vallenet D."/>
            <person name="Casiot C."/>
            <person name="Chane-Woon-Ming B."/>
            <person name="Giloteaux L."/>
            <person name="Barakat M."/>
            <person name="Bonnefoy V."/>
            <person name="Bruneel O."/>
            <person name="Chandler M."/>
            <person name="Cleiss J."/>
            <person name="Duran R."/>
            <person name="Elbaz-Poulichet F."/>
            <person name="Fonknechten N."/>
            <person name="Lauga B."/>
            <person name="Mornico D."/>
            <person name="Ortet P."/>
            <person name="Schaeffer C."/>
            <person name="Siguier P."/>
            <person name="Alexander Thil Smith A."/>
            <person name="Van Dorsselaer A."/>
            <person name="Weissenbach J."/>
            <person name="Medigue C."/>
            <person name="Le Paslier D."/>
        </authorList>
    </citation>
    <scope>NUCLEOTIDE SEQUENCE</scope>
</reference>
<keyword evidence="7" id="KW-0547">Nucleotide-binding</keyword>
<dbReference type="InterPro" id="IPR001278">
    <property type="entry name" value="Arg-tRNA-ligase"/>
</dbReference>
<evidence type="ECO:0000256" key="10">
    <source>
        <dbReference type="ARBA" id="ARBA00023146"/>
    </source>
</evidence>
<dbReference type="PANTHER" id="PTHR11956:SF5">
    <property type="entry name" value="ARGININE--TRNA LIGASE, CYTOPLASMIC"/>
    <property type="match status" value="1"/>
</dbReference>
<gene>
    <name evidence="14" type="primary">argS</name>
    <name evidence="14" type="ORF">CARN7_1057</name>
</gene>
<dbReference type="InterPro" id="IPR035684">
    <property type="entry name" value="ArgRS_core"/>
</dbReference>
<evidence type="ECO:0000259" key="12">
    <source>
        <dbReference type="SMART" id="SM00836"/>
    </source>
</evidence>
<dbReference type="Pfam" id="PF03485">
    <property type="entry name" value="Arg_tRNA_synt_N"/>
    <property type="match status" value="1"/>
</dbReference>
<dbReference type="InterPro" id="IPR036695">
    <property type="entry name" value="Arg-tRNA-synth_N_sf"/>
</dbReference>
<dbReference type="InterPro" id="IPR009080">
    <property type="entry name" value="tRNAsynth_Ia_anticodon-bd"/>
</dbReference>
<dbReference type="SMART" id="SM01016">
    <property type="entry name" value="Arg_tRNA_synt_N"/>
    <property type="match status" value="1"/>
</dbReference>
<dbReference type="InterPro" id="IPR008909">
    <property type="entry name" value="DALR_anticod-bd"/>
</dbReference>
<dbReference type="GO" id="GO:0004814">
    <property type="term" value="F:arginine-tRNA ligase activity"/>
    <property type="evidence" value="ECO:0007669"/>
    <property type="project" value="UniProtKB-EC"/>
</dbReference>
<dbReference type="GO" id="GO:0005737">
    <property type="term" value="C:cytoplasm"/>
    <property type="evidence" value="ECO:0007669"/>
    <property type="project" value="UniProtKB-SubCell"/>
</dbReference>
<evidence type="ECO:0000256" key="9">
    <source>
        <dbReference type="ARBA" id="ARBA00022917"/>
    </source>
</evidence>
<dbReference type="FunFam" id="1.10.730.10:FF:000008">
    <property type="entry name" value="Arginine--tRNA ligase"/>
    <property type="match status" value="1"/>
</dbReference>
<evidence type="ECO:0000256" key="8">
    <source>
        <dbReference type="ARBA" id="ARBA00022840"/>
    </source>
</evidence>
<keyword evidence="8" id="KW-0067">ATP-binding</keyword>
<name>E6QSR2_9ZZZZ</name>
<sequence>MKLSVAVLARFRYNPTSFHWNTPILTQHIDIPTHLTALFIQALHTVAPEAHDEPFTIERPRDTAHGDFACNVALKLAKRLRCQPRTLATQIQTALPVSDWIIKTEIAGAGFINIFLHPFAYQQTLTHILQAADQYGHNNLGAGRSVQIEFVSANPTGPLHVGHGRGAAYGASLGNILAASGYAVSREYYVNDAGRQMDILALSTWLRYLELCGQALHFPKNAYQGDYVRDMARAVLAQHGTRYQHPTAAVMAQVPDFEIAPDAYLDQLIANAKQLLGADYPTIHQFALNEQLNDCREDLSEFGVRFDQWFSEQSLFDSGVVQRTLEILDTGGYLYTRNGARWFRSTQFGDEKDRVVQRENGLYTYFASDIAYHLHKLERGFDWLIDIWGADHHGYIARVKGALQALGQNPDTLTVALVQFAVLYRNGEKAAMSTRSGDFVTLRELRAEVGNDAARFFYILRKSDQHLDFDLDLAKSRTNDNPVYYIQYAHARICSVLNKWGGDTRLLTGVDCSPLTSIYEIDLLKHLADYPQVIESASRELSPHLLAYALKDIATALHAYYNAEQFLLDDLALQNARLTLITATRTVLSNGLNLLGISCPDHM</sequence>
<keyword evidence="5" id="KW-0963">Cytoplasm</keyword>
<dbReference type="InterPro" id="IPR005148">
    <property type="entry name" value="Arg-tRNA-synth_N"/>
</dbReference>
<dbReference type="Pfam" id="PF00750">
    <property type="entry name" value="tRNA-synt_1d"/>
    <property type="match status" value="2"/>
</dbReference>
<dbReference type="SUPFAM" id="SSF52374">
    <property type="entry name" value="Nucleotidylyl transferase"/>
    <property type="match status" value="1"/>
</dbReference>
<evidence type="ECO:0000256" key="3">
    <source>
        <dbReference type="ARBA" id="ARBA00011245"/>
    </source>
</evidence>
<dbReference type="SUPFAM" id="SSF47323">
    <property type="entry name" value="Anticodon-binding domain of a subclass of class I aminoacyl-tRNA synthetases"/>
    <property type="match status" value="1"/>
</dbReference>
<dbReference type="Gene3D" id="3.40.50.620">
    <property type="entry name" value="HUPs"/>
    <property type="match status" value="1"/>
</dbReference>
<dbReference type="Gene3D" id="1.10.730.10">
    <property type="entry name" value="Isoleucyl-tRNA Synthetase, Domain 1"/>
    <property type="match status" value="1"/>
</dbReference>
<dbReference type="CDD" id="cd00671">
    <property type="entry name" value="ArgRS_core"/>
    <property type="match status" value="1"/>
</dbReference>
<proteinExistence type="inferred from homology"/>
<feature type="domain" description="DALR anticodon binding" evidence="12">
    <location>
        <begin position="486"/>
        <end position="603"/>
    </location>
</feature>
<evidence type="ECO:0000256" key="5">
    <source>
        <dbReference type="ARBA" id="ARBA00022490"/>
    </source>
</evidence>
<organism evidence="14">
    <name type="scientific">mine drainage metagenome</name>
    <dbReference type="NCBI Taxonomy" id="410659"/>
    <lineage>
        <taxon>unclassified sequences</taxon>
        <taxon>metagenomes</taxon>
        <taxon>ecological metagenomes</taxon>
    </lineage>
</organism>
<dbReference type="InterPro" id="IPR001412">
    <property type="entry name" value="aa-tRNA-synth_I_CS"/>
</dbReference>
<dbReference type="SMART" id="SM00836">
    <property type="entry name" value="DALR_1"/>
    <property type="match status" value="1"/>
</dbReference>
<protein>
    <recommendedName>
        <fullName evidence="4">arginine--tRNA ligase</fullName>
        <ecNumber evidence="4">6.1.1.19</ecNumber>
    </recommendedName>
</protein>
<comment type="subcellular location">
    <subcellularLocation>
        <location evidence="1">Cytoplasm</location>
    </subcellularLocation>
</comment>
<accession>E6QSR2</accession>
<keyword evidence="6 14" id="KW-0436">Ligase</keyword>
<comment type="similarity">
    <text evidence="2">Belongs to the class-I aminoacyl-tRNA synthetase family.</text>
</comment>
<evidence type="ECO:0000256" key="11">
    <source>
        <dbReference type="ARBA" id="ARBA00049339"/>
    </source>
</evidence>
<dbReference type="NCBIfam" id="TIGR00456">
    <property type="entry name" value="argS"/>
    <property type="match status" value="1"/>
</dbReference>
<dbReference type="HAMAP" id="MF_00123">
    <property type="entry name" value="Arg_tRNA_synth"/>
    <property type="match status" value="1"/>
</dbReference>
<dbReference type="SUPFAM" id="SSF55190">
    <property type="entry name" value="Arginyl-tRNA synthetase (ArgRS), N-terminal 'additional' domain"/>
    <property type="match status" value="1"/>
</dbReference>
<dbReference type="PROSITE" id="PS00178">
    <property type="entry name" value="AA_TRNA_LIGASE_I"/>
    <property type="match status" value="1"/>
</dbReference>
<evidence type="ECO:0000256" key="1">
    <source>
        <dbReference type="ARBA" id="ARBA00004496"/>
    </source>
</evidence>
<dbReference type="GO" id="GO:0005524">
    <property type="term" value="F:ATP binding"/>
    <property type="evidence" value="ECO:0007669"/>
    <property type="project" value="UniProtKB-KW"/>
</dbReference>
<dbReference type="PRINTS" id="PR01038">
    <property type="entry name" value="TRNASYNTHARG"/>
</dbReference>
<dbReference type="EMBL" id="CABR01000080">
    <property type="protein sequence ID" value="CBI10284.1"/>
    <property type="molecule type" value="Genomic_DNA"/>
</dbReference>
<evidence type="ECO:0000313" key="14">
    <source>
        <dbReference type="EMBL" id="CBI10284.1"/>
    </source>
</evidence>
<keyword evidence="9" id="KW-0648">Protein biosynthesis</keyword>
<dbReference type="InterPro" id="IPR014729">
    <property type="entry name" value="Rossmann-like_a/b/a_fold"/>
</dbReference>
<dbReference type="GO" id="GO:0006420">
    <property type="term" value="P:arginyl-tRNA aminoacylation"/>
    <property type="evidence" value="ECO:0007669"/>
    <property type="project" value="InterPro"/>
</dbReference>
<dbReference type="FunFam" id="3.40.50.620:FF:000062">
    <property type="entry name" value="Arginine--tRNA ligase"/>
    <property type="match status" value="1"/>
</dbReference>
<feature type="domain" description="Arginyl tRNA synthetase N-terminal" evidence="13">
    <location>
        <begin position="33"/>
        <end position="116"/>
    </location>
</feature>
<dbReference type="EC" id="6.1.1.19" evidence="4"/>
<dbReference type="Gene3D" id="3.30.1360.70">
    <property type="entry name" value="Arginyl tRNA synthetase N-terminal domain"/>
    <property type="match status" value="1"/>
</dbReference>
<dbReference type="Pfam" id="PF05746">
    <property type="entry name" value="DALR_1"/>
    <property type="match status" value="1"/>
</dbReference>
<comment type="catalytic activity">
    <reaction evidence="11">
        <text>tRNA(Arg) + L-arginine + ATP = L-arginyl-tRNA(Arg) + AMP + diphosphate</text>
        <dbReference type="Rhea" id="RHEA:20301"/>
        <dbReference type="Rhea" id="RHEA-COMP:9658"/>
        <dbReference type="Rhea" id="RHEA-COMP:9673"/>
        <dbReference type="ChEBI" id="CHEBI:30616"/>
        <dbReference type="ChEBI" id="CHEBI:32682"/>
        <dbReference type="ChEBI" id="CHEBI:33019"/>
        <dbReference type="ChEBI" id="CHEBI:78442"/>
        <dbReference type="ChEBI" id="CHEBI:78513"/>
        <dbReference type="ChEBI" id="CHEBI:456215"/>
        <dbReference type="EC" id="6.1.1.19"/>
    </reaction>
</comment>
<dbReference type="PANTHER" id="PTHR11956">
    <property type="entry name" value="ARGINYL-TRNA SYNTHETASE"/>
    <property type="match status" value="1"/>
</dbReference>
<evidence type="ECO:0000256" key="2">
    <source>
        <dbReference type="ARBA" id="ARBA00005594"/>
    </source>
</evidence>
<keyword evidence="10 14" id="KW-0030">Aminoacyl-tRNA synthetase</keyword>
<evidence type="ECO:0000256" key="4">
    <source>
        <dbReference type="ARBA" id="ARBA00012837"/>
    </source>
</evidence>
<evidence type="ECO:0000256" key="6">
    <source>
        <dbReference type="ARBA" id="ARBA00022598"/>
    </source>
</evidence>
<evidence type="ECO:0000256" key="7">
    <source>
        <dbReference type="ARBA" id="ARBA00022741"/>
    </source>
</evidence>
<comment type="subunit">
    <text evidence="3">Monomer.</text>
</comment>
<dbReference type="AlphaFoldDB" id="E6QSR2"/>